<keyword evidence="1" id="KW-0472">Membrane</keyword>
<dbReference type="Proteomes" id="UP000770785">
    <property type="component" value="Unassembled WGS sequence"/>
</dbReference>
<name>A0ABX0XCH9_9BACT</name>
<reference evidence="2 3" key="1">
    <citation type="submission" date="2020-03" db="EMBL/GenBank/DDBJ databases">
        <title>Genomic Encyclopedia of Type Strains, Phase IV (KMG-IV): sequencing the most valuable type-strain genomes for metagenomic binning, comparative biology and taxonomic classification.</title>
        <authorList>
            <person name="Goeker M."/>
        </authorList>
    </citation>
    <scope>NUCLEOTIDE SEQUENCE [LARGE SCALE GENOMIC DNA]</scope>
    <source>
        <strain evidence="2 3">DSM 105096</strain>
    </source>
</reference>
<evidence type="ECO:0000313" key="2">
    <source>
        <dbReference type="EMBL" id="NJC26638.1"/>
    </source>
</evidence>
<organism evidence="2 3">
    <name type="scientific">Neolewinella antarctica</name>
    <dbReference type="NCBI Taxonomy" id="442734"/>
    <lineage>
        <taxon>Bacteria</taxon>
        <taxon>Pseudomonadati</taxon>
        <taxon>Bacteroidota</taxon>
        <taxon>Saprospiria</taxon>
        <taxon>Saprospirales</taxon>
        <taxon>Lewinellaceae</taxon>
        <taxon>Neolewinella</taxon>
    </lineage>
</organism>
<comment type="caution">
    <text evidence="2">The sequence shown here is derived from an EMBL/GenBank/DDBJ whole genome shotgun (WGS) entry which is preliminary data.</text>
</comment>
<keyword evidence="1" id="KW-1133">Transmembrane helix</keyword>
<sequence>MTTKHYTCPACHEENRYKTFVTDRVELERAQGEAIRVTCKHCHESRTIHPNDVFAKPSLLPPVIVAIVVAIPLIILFRLGWIVFSVALIGAPFAVWAAQQQAATRFNGYRIRERQ</sequence>
<feature type="transmembrane region" description="Helical" evidence="1">
    <location>
        <begin position="63"/>
        <end position="96"/>
    </location>
</feature>
<evidence type="ECO:0000313" key="3">
    <source>
        <dbReference type="Proteomes" id="UP000770785"/>
    </source>
</evidence>
<dbReference type="RefSeq" id="WP_168037405.1">
    <property type="nucleotide sequence ID" value="NZ_JAATJH010000003.1"/>
</dbReference>
<gene>
    <name evidence="2" type="ORF">GGR27_002148</name>
</gene>
<dbReference type="InterPro" id="IPR036280">
    <property type="entry name" value="Multihaem_cyt_sf"/>
</dbReference>
<protein>
    <submittedName>
        <fullName evidence="2">Uncharacterized protein (DUF983 family)</fullName>
    </submittedName>
</protein>
<keyword evidence="3" id="KW-1185">Reference proteome</keyword>
<accession>A0ABX0XCH9</accession>
<keyword evidence="1" id="KW-0812">Transmembrane</keyword>
<dbReference type="SUPFAM" id="SSF48695">
    <property type="entry name" value="Multiheme cytochromes"/>
    <property type="match status" value="1"/>
</dbReference>
<dbReference type="EMBL" id="JAATJH010000003">
    <property type="protein sequence ID" value="NJC26638.1"/>
    <property type="molecule type" value="Genomic_DNA"/>
</dbReference>
<evidence type="ECO:0000256" key="1">
    <source>
        <dbReference type="SAM" id="Phobius"/>
    </source>
</evidence>
<proteinExistence type="predicted"/>